<evidence type="ECO:0000259" key="4">
    <source>
        <dbReference type="PROSITE" id="PS50043"/>
    </source>
</evidence>
<proteinExistence type="predicted"/>
<protein>
    <submittedName>
        <fullName evidence="5">DNA-binding CsgD family transcriptional regulator</fullName>
    </submittedName>
</protein>
<dbReference type="CDD" id="cd06170">
    <property type="entry name" value="LuxR_C_like"/>
    <property type="match status" value="1"/>
</dbReference>
<dbReference type="PANTHER" id="PTHR44688">
    <property type="entry name" value="DNA-BINDING TRANSCRIPTIONAL ACTIVATOR DEVR_DOSR"/>
    <property type="match status" value="1"/>
</dbReference>
<dbReference type="Pfam" id="PF03472">
    <property type="entry name" value="Autoind_bind"/>
    <property type="match status" value="1"/>
</dbReference>
<sequence>MIEKFFCEIRAASDQSALEAKFAAAMKSLHVGTYNYGAGRMVAGEGPTVERFWTNMDPAWLQRYVERGYHRTDRLVTAGLVRVTPFFFEDVFCTPPLLPEQQEMETMFPFKKGIVVPMHSPFGRFGMVSAATTLPAHLWEQTKFSVMASISLVALLAHQRSEELAAQELAADAPLSERELETLRWSAYGKTSEEIALILGITERTVRKHVGSAMAKLDVKTRVQAVAKAIAAGLLKI</sequence>
<keyword evidence="1" id="KW-0805">Transcription regulation</keyword>
<dbReference type="EMBL" id="JACIEW010000002">
    <property type="protein sequence ID" value="MBB4051699.1"/>
    <property type="molecule type" value="Genomic_DNA"/>
</dbReference>
<accession>A0A7W6NAP6</accession>
<dbReference type="RefSeq" id="WP_183310428.1">
    <property type="nucleotide sequence ID" value="NZ_JACIEW010000002.1"/>
</dbReference>
<evidence type="ECO:0000256" key="1">
    <source>
        <dbReference type="ARBA" id="ARBA00023015"/>
    </source>
</evidence>
<dbReference type="InterPro" id="IPR005143">
    <property type="entry name" value="TF_LuxR_autoind-bd_dom"/>
</dbReference>
<keyword evidence="3" id="KW-0804">Transcription</keyword>
<dbReference type="Gene3D" id="3.30.450.80">
    <property type="entry name" value="Transcription factor LuxR-like, autoinducer-binding domain"/>
    <property type="match status" value="1"/>
</dbReference>
<dbReference type="SUPFAM" id="SSF46894">
    <property type="entry name" value="C-terminal effector domain of the bipartite response regulators"/>
    <property type="match status" value="1"/>
</dbReference>
<dbReference type="SMART" id="SM00421">
    <property type="entry name" value="HTH_LUXR"/>
    <property type="match status" value="1"/>
</dbReference>
<dbReference type="PROSITE" id="PS00622">
    <property type="entry name" value="HTH_LUXR_1"/>
    <property type="match status" value="1"/>
</dbReference>
<name>A0A7W6NAP6_9HYPH</name>
<evidence type="ECO:0000313" key="5">
    <source>
        <dbReference type="EMBL" id="MBB4051699.1"/>
    </source>
</evidence>
<keyword evidence="2 5" id="KW-0238">DNA-binding</keyword>
<comment type="caution">
    <text evidence="5">The sequence shown here is derived from an EMBL/GenBank/DDBJ whole genome shotgun (WGS) entry which is preliminary data.</text>
</comment>
<dbReference type="PROSITE" id="PS50043">
    <property type="entry name" value="HTH_LUXR_2"/>
    <property type="match status" value="1"/>
</dbReference>
<organism evidence="5 6">
    <name type="scientific">Devosia subaequoris</name>
    <dbReference type="NCBI Taxonomy" id="395930"/>
    <lineage>
        <taxon>Bacteria</taxon>
        <taxon>Pseudomonadati</taxon>
        <taxon>Pseudomonadota</taxon>
        <taxon>Alphaproteobacteria</taxon>
        <taxon>Hyphomicrobiales</taxon>
        <taxon>Devosiaceae</taxon>
        <taxon>Devosia</taxon>
    </lineage>
</organism>
<evidence type="ECO:0000256" key="2">
    <source>
        <dbReference type="ARBA" id="ARBA00023125"/>
    </source>
</evidence>
<dbReference type="SUPFAM" id="SSF75516">
    <property type="entry name" value="Pheromone-binding domain of LuxR-like quorum-sensing transcription factors"/>
    <property type="match status" value="1"/>
</dbReference>
<evidence type="ECO:0000313" key="6">
    <source>
        <dbReference type="Proteomes" id="UP000547011"/>
    </source>
</evidence>
<dbReference type="PANTHER" id="PTHR44688:SF16">
    <property type="entry name" value="DNA-BINDING TRANSCRIPTIONAL ACTIVATOR DEVR_DOSR"/>
    <property type="match status" value="1"/>
</dbReference>
<dbReference type="GO" id="GO:0006355">
    <property type="term" value="P:regulation of DNA-templated transcription"/>
    <property type="evidence" value="ECO:0007669"/>
    <property type="project" value="InterPro"/>
</dbReference>
<dbReference type="InterPro" id="IPR036693">
    <property type="entry name" value="TF_LuxR_autoind-bd_dom_sf"/>
</dbReference>
<dbReference type="PRINTS" id="PR00038">
    <property type="entry name" value="HTHLUXR"/>
</dbReference>
<gene>
    <name evidence="5" type="ORF">GGR20_001335</name>
</gene>
<dbReference type="Proteomes" id="UP000547011">
    <property type="component" value="Unassembled WGS sequence"/>
</dbReference>
<dbReference type="Pfam" id="PF00196">
    <property type="entry name" value="GerE"/>
    <property type="match status" value="1"/>
</dbReference>
<feature type="domain" description="HTH luxR-type" evidence="4">
    <location>
        <begin position="168"/>
        <end position="233"/>
    </location>
</feature>
<dbReference type="GO" id="GO:0003677">
    <property type="term" value="F:DNA binding"/>
    <property type="evidence" value="ECO:0007669"/>
    <property type="project" value="UniProtKB-KW"/>
</dbReference>
<dbReference type="InterPro" id="IPR000792">
    <property type="entry name" value="Tscrpt_reg_LuxR_C"/>
</dbReference>
<dbReference type="InterPro" id="IPR036388">
    <property type="entry name" value="WH-like_DNA-bd_sf"/>
</dbReference>
<dbReference type="Gene3D" id="1.10.10.10">
    <property type="entry name" value="Winged helix-like DNA-binding domain superfamily/Winged helix DNA-binding domain"/>
    <property type="match status" value="1"/>
</dbReference>
<dbReference type="InterPro" id="IPR016032">
    <property type="entry name" value="Sig_transdc_resp-reg_C-effctor"/>
</dbReference>
<reference evidence="5 6" key="1">
    <citation type="submission" date="2020-08" db="EMBL/GenBank/DDBJ databases">
        <title>Genomic Encyclopedia of Type Strains, Phase IV (KMG-IV): sequencing the most valuable type-strain genomes for metagenomic binning, comparative biology and taxonomic classification.</title>
        <authorList>
            <person name="Goeker M."/>
        </authorList>
    </citation>
    <scope>NUCLEOTIDE SEQUENCE [LARGE SCALE GENOMIC DNA]</scope>
    <source>
        <strain evidence="5 6">DSM 23447</strain>
    </source>
</reference>
<keyword evidence="6" id="KW-1185">Reference proteome</keyword>
<dbReference type="AlphaFoldDB" id="A0A7W6NAP6"/>
<evidence type="ECO:0000256" key="3">
    <source>
        <dbReference type="ARBA" id="ARBA00023163"/>
    </source>
</evidence>